<dbReference type="InterPro" id="IPR036388">
    <property type="entry name" value="WH-like_DNA-bd_sf"/>
</dbReference>
<gene>
    <name evidence="4" type="ordered locus">SVEN_7284</name>
</gene>
<accession>F2R1Q3</accession>
<dbReference type="GeneID" id="51867796"/>
<reference evidence="4 5" key="1">
    <citation type="journal article" date="2011" name="BMC Genomics">
        <title>Genome-wide analysis of the role of GlnR in Streptomyces venezuelae provides new insights into global nitrogen regulation in actinomycetes.</title>
        <authorList>
            <person name="Pullan S.T."/>
            <person name="Bibb M.J."/>
            <person name="Merrick M."/>
        </authorList>
    </citation>
    <scope>NUCLEOTIDE SEQUENCE [LARGE SCALE GENOMIC DNA]</scope>
    <source>
        <strain evidence="4">ATCC 10712</strain>
    </source>
</reference>
<dbReference type="CDD" id="cd00090">
    <property type="entry name" value="HTH_ARSR"/>
    <property type="match status" value="1"/>
</dbReference>
<proteinExistence type="predicted"/>
<dbReference type="AlphaFoldDB" id="F2R1Q3"/>
<dbReference type="SUPFAM" id="SSF46785">
    <property type="entry name" value="Winged helix' DNA-binding domain"/>
    <property type="match status" value="1"/>
</dbReference>
<keyword evidence="5" id="KW-1185">Reference proteome</keyword>
<dbReference type="PANTHER" id="PTHR43252:SF4">
    <property type="entry name" value="TRANSCRIPTIONAL REGULATORY PROTEIN"/>
    <property type="match status" value="1"/>
</dbReference>
<evidence type="ECO:0000259" key="3">
    <source>
        <dbReference type="Pfam" id="PF10400"/>
    </source>
</evidence>
<feature type="region of interest" description="Disordered" evidence="1">
    <location>
        <begin position="185"/>
        <end position="220"/>
    </location>
</feature>
<feature type="domain" description="Transcription regulator PadR C-terminal" evidence="3">
    <location>
        <begin position="92"/>
        <end position="180"/>
    </location>
</feature>
<dbReference type="RefSeq" id="WP_015038465.1">
    <property type="nucleotide sequence ID" value="NC_018750.1"/>
</dbReference>
<dbReference type="Pfam" id="PF10400">
    <property type="entry name" value="Vir_act_alpha_C"/>
    <property type="match status" value="1"/>
</dbReference>
<protein>
    <submittedName>
        <fullName evidence="4">Transcriptional regulator, PadR family</fullName>
    </submittedName>
</protein>
<evidence type="ECO:0000256" key="1">
    <source>
        <dbReference type="SAM" id="MobiDB-lite"/>
    </source>
</evidence>
<dbReference type="EMBL" id="FR845719">
    <property type="protein sequence ID" value="CCA60570.1"/>
    <property type="molecule type" value="Genomic_DNA"/>
</dbReference>
<sequence>MSLKHAVLAALLEGEASGYDLAKIFDVSVANFWAATPQQLYRELDKLAEAGLITARVVEQERRPNKRMFSLTEPGMRDLAAYTSTPPRPSAVRDELLVQVQACDEGDTAAVRGFVAQRMEASRAKLARYDRLREWMLAGRDEDAYLAEAERVGPYLTLMRGRFFEEENLRWGERALDVLDRRAAGRGQRGGTTETGPADARSAVTTTATATAEAAAGQPA</sequence>
<feature type="compositionally biased region" description="Low complexity" evidence="1">
    <location>
        <begin position="198"/>
        <end position="220"/>
    </location>
</feature>
<dbReference type="Gene3D" id="1.10.10.10">
    <property type="entry name" value="Winged helix-like DNA-binding domain superfamily/Winged helix DNA-binding domain"/>
    <property type="match status" value="1"/>
</dbReference>
<dbReference type="Gene3D" id="6.10.140.190">
    <property type="match status" value="1"/>
</dbReference>
<dbReference type="InterPro" id="IPR005149">
    <property type="entry name" value="Tscrpt_reg_PadR_N"/>
</dbReference>
<dbReference type="HOGENOM" id="CLU_089258_1_4_11"/>
<evidence type="ECO:0000313" key="5">
    <source>
        <dbReference type="Proteomes" id="UP000006854"/>
    </source>
</evidence>
<dbReference type="InterPro" id="IPR011991">
    <property type="entry name" value="ArsR-like_HTH"/>
</dbReference>
<dbReference type="Proteomes" id="UP000006854">
    <property type="component" value="Chromosome"/>
</dbReference>
<dbReference type="STRING" id="953739.SVEN_7284"/>
<evidence type="ECO:0000259" key="2">
    <source>
        <dbReference type="Pfam" id="PF03551"/>
    </source>
</evidence>
<dbReference type="InterPro" id="IPR018309">
    <property type="entry name" value="Tscrpt_reg_PadR_C"/>
</dbReference>
<dbReference type="Pfam" id="PF03551">
    <property type="entry name" value="PadR"/>
    <property type="match status" value="1"/>
</dbReference>
<name>F2R1Q3_STRVP</name>
<dbReference type="PANTHER" id="PTHR43252">
    <property type="entry name" value="TRANSCRIPTIONAL REGULATOR YQJI"/>
    <property type="match status" value="1"/>
</dbReference>
<dbReference type="PATRIC" id="fig|953739.5.peg.2512"/>
<organism evidence="4 5">
    <name type="scientific">Streptomyces venezuelae (strain ATCC 10712 / CBS 650.69 / DSM 40230 / JCM 4526 / NBRC 13096 / PD 04745)</name>
    <dbReference type="NCBI Taxonomy" id="953739"/>
    <lineage>
        <taxon>Bacteria</taxon>
        <taxon>Bacillati</taxon>
        <taxon>Actinomycetota</taxon>
        <taxon>Actinomycetes</taxon>
        <taxon>Kitasatosporales</taxon>
        <taxon>Streptomycetaceae</taxon>
        <taxon>Streptomyces</taxon>
    </lineage>
</organism>
<dbReference type="eggNOG" id="COG1695">
    <property type="taxonomic scope" value="Bacteria"/>
</dbReference>
<evidence type="ECO:0000313" key="4">
    <source>
        <dbReference type="EMBL" id="CCA60570.1"/>
    </source>
</evidence>
<dbReference type="KEGG" id="sve:SVEN_7284"/>
<feature type="domain" description="Transcription regulator PadR N-terminal" evidence="2">
    <location>
        <begin position="7"/>
        <end position="80"/>
    </location>
</feature>
<dbReference type="InterPro" id="IPR036390">
    <property type="entry name" value="WH_DNA-bd_sf"/>
</dbReference>